<sequence length="448" mass="48751">MPEAALSGIGIRIDCFAEALMTDVRHGTDGVEGPARGRHRRRRRLSVTVVSALVAFALGAVTLPSLGSDDAEAAGAQPRAAASAESSFKHPGVLVSKAQLDFVRGRVKAKAEPWTSAYGAMVKSKYASLSWTAKPRATVECGPGSSPNHGCSDEREDALAAYTHALLWNLTKDRRHATKAIEIMDAWSAVIKEHTNHNAPLQTGWSGASFARAGELMKHTYTGWPGARQSRFATMLRTVYLPMVIKGRPNANGNWELIMMDAATGISVFLDDRASFDKAIAIWSKRVPAYIYLKSDGALPKSPAGSSKDTREELIDYWQGQSTFVDGLAQETCRDFGHTGWGFAAAAHVAETARIQGRDLYSEAERRMTKALEFHAAYELGATVPSWLCKGSVDRGIGSVLEVAYNHYAGREGISLPKTKQLIQTRQRPSGADYFLAWETLTHANNLN</sequence>
<evidence type="ECO:0000256" key="1">
    <source>
        <dbReference type="ARBA" id="ARBA00022729"/>
    </source>
</evidence>
<evidence type="ECO:0000256" key="2">
    <source>
        <dbReference type="ARBA" id="ARBA00023239"/>
    </source>
</evidence>
<keyword evidence="3" id="KW-1133">Transmembrane helix</keyword>
<proteinExistence type="predicted"/>
<accession>A0ABY7KU15</accession>
<dbReference type="EMBL" id="CP114413">
    <property type="protein sequence ID" value="WAZ26587.1"/>
    <property type="molecule type" value="Genomic_DNA"/>
</dbReference>
<protein>
    <submittedName>
        <fullName evidence="5">Alginate lyase family protein</fullName>
    </submittedName>
</protein>
<dbReference type="InterPro" id="IPR008397">
    <property type="entry name" value="Alginate_lyase_dom"/>
</dbReference>
<feature type="transmembrane region" description="Helical" evidence="3">
    <location>
        <begin position="45"/>
        <end position="63"/>
    </location>
</feature>
<keyword evidence="3" id="KW-0812">Transmembrane</keyword>
<feature type="domain" description="Alginate lyase" evidence="4">
    <location>
        <begin position="156"/>
        <end position="378"/>
    </location>
</feature>
<keyword evidence="6" id="KW-1185">Reference proteome</keyword>
<evidence type="ECO:0000256" key="3">
    <source>
        <dbReference type="SAM" id="Phobius"/>
    </source>
</evidence>
<name>A0ABY7KU15_9ACTN</name>
<keyword evidence="3" id="KW-0472">Membrane</keyword>
<dbReference type="Gene3D" id="1.50.10.100">
    <property type="entry name" value="Chondroitin AC/alginate lyase"/>
    <property type="match status" value="1"/>
</dbReference>
<dbReference type="Proteomes" id="UP001164439">
    <property type="component" value="Chromosome"/>
</dbReference>
<dbReference type="Pfam" id="PF05426">
    <property type="entry name" value="Alginate_lyase"/>
    <property type="match status" value="1"/>
</dbReference>
<dbReference type="SUPFAM" id="SSF48230">
    <property type="entry name" value="Chondroitin AC/alginate lyase"/>
    <property type="match status" value="1"/>
</dbReference>
<gene>
    <name evidence="5" type="ORF">STRCI_008181</name>
</gene>
<dbReference type="InterPro" id="IPR008929">
    <property type="entry name" value="Chondroitin_lyas"/>
</dbReference>
<evidence type="ECO:0000259" key="4">
    <source>
        <dbReference type="Pfam" id="PF05426"/>
    </source>
</evidence>
<keyword evidence="1" id="KW-0732">Signal</keyword>
<organism evidence="5 6">
    <name type="scientific">Streptomyces cinnabarinus</name>
    <dbReference type="NCBI Taxonomy" id="67287"/>
    <lineage>
        <taxon>Bacteria</taxon>
        <taxon>Bacillati</taxon>
        <taxon>Actinomycetota</taxon>
        <taxon>Actinomycetes</taxon>
        <taxon>Kitasatosporales</taxon>
        <taxon>Streptomycetaceae</taxon>
        <taxon>Streptomyces</taxon>
    </lineage>
</organism>
<evidence type="ECO:0000313" key="6">
    <source>
        <dbReference type="Proteomes" id="UP001164439"/>
    </source>
</evidence>
<keyword evidence="2 5" id="KW-0456">Lyase</keyword>
<evidence type="ECO:0000313" key="5">
    <source>
        <dbReference type="EMBL" id="WAZ26587.1"/>
    </source>
</evidence>
<reference evidence="5" key="1">
    <citation type="submission" date="2022-12" db="EMBL/GenBank/DDBJ databases">
        <authorList>
            <person name="Ruckert C."/>
            <person name="Busche T."/>
            <person name="Kalinowski J."/>
            <person name="Wittmann C."/>
        </authorList>
    </citation>
    <scope>NUCLEOTIDE SEQUENCE</scope>
    <source>
        <strain evidence="5">DSM 40467</strain>
    </source>
</reference>
<dbReference type="GO" id="GO:0016829">
    <property type="term" value="F:lyase activity"/>
    <property type="evidence" value="ECO:0007669"/>
    <property type="project" value="UniProtKB-KW"/>
</dbReference>